<dbReference type="Gene3D" id="3.40.50.300">
    <property type="entry name" value="P-loop containing nucleotide triphosphate hydrolases"/>
    <property type="match status" value="1"/>
</dbReference>
<dbReference type="PANTHER" id="PTHR43721:SF22">
    <property type="entry name" value="ELONGATION FACTOR TU, MITOCHONDRIAL"/>
    <property type="match status" value="1"/>
</dbReference>
<dbReference type="InterPro" id="IPR027417">
    <property type="entry name" value="P-loop_NTPase"/>
</dbReference>
<dbReference type="Pfam" id="PF09107">
    <property type="entry name" value="WHD_3rd_SelB"/>
    <property type="match status" value="1"/>
</dbReference>
<dbReference type="EMBL" id="JBHSFH010000013">
    <property type="protein sequence ID" value="MFC4496874.1"/>
    <property type="molecule type" value="Genomic_DNA"/>
</dbReference>
<comment type="subcellular location">
    <subcellularLocation>
        <location evidence="1">Cytoplasm</location>
    </subcellularLocation>
</comment>
<dbReference type="SUPFAM" id="SSF50447">
    <property type="entry name" value="Translation proteins"/>
    <property type="match status" value="1"/>
</dbReference>
<proteinExistence type="predicted"/>
<sequence length="617" mass="65010">MFVVATAGHVDHGKSSLLRALTGTDPDRLGEERRRGLTLDLGFVWTRLPDGQPLAFVDVPGHQRFIANTLAGIATAPAVLFVVAADEGWMPQSQEHLAALDAFGVRTGLLAVTRADLADPDAALADARERLALSSLGEVDAVAVSARTGTGLDELRHRLRALHDGGPPADAAAPVRLWLDRVFTVDGAGTVVTGTLTAGRLTVEDQLELAPEGRPVTVRGLQCLGAETDTVAAPARVAVNLRRTPREAVKRGNALVTPGGWWRTDVVDVRLDGGEAVLPAEPLVHCGTAVTSARVRPLGPRAARLRLRTPLDLHIGDRLLIRDPGSRVLTGAVVLDVAPPELTRRGAAAARARRLAAMTESTDTAVQLRRVGVAHRDDLRAMGITVPESGAVLRPDPGSAEPGAEPGGAEPGGSASNRPSPGVPAAGEWLIDPGHAAELRTRLHDAVSAHSRAQPLEPGLPVAEAQRELGLPAPALVEALAGERLLVRNGRLYRRDAPDRLPAALREAARELRADFDAAPFRAPTEARLRELGLTRRALAALVREGVIARYGDVCLPPGAADLAVAGLRSLQGPFTVGDCCRALGTSRRVAVPLLEHLDRTGVTERGATGRRTLKDA</sequence>
<dbReference type="InterPro" id="IPR015191">
    <property type="entry name" value="SelB_WHD4"/>
</dbReference>
<dbReference type="Proteomes" id="UP001595997">
    <property type="component" value="Unassembled WGS sequence"/>
</dbReference>
<dbReference type="Pfam" id="PF25461">
    <property type="entry name" value="Beta-barrel_SelB"/>
    <property type="match status" value="1"/>
</dbReference>
<keyword evidence="8" id="KW-1185">Reference proteome</keyword>
<feature type="region of interest" description="Disordered" evidence="5">
    <location>
        <begin position="385"/>
        <end position="428"/>
    </location>
</feature>
<dbReference type="Pfam" id="PF00009">
    <property type="entry name" value="GTP_EFTU"/>
    <property type="match status" value="1"/>
</dbReference>
<keyword evidence="4" id="KW-0342">GTP-binding</keyword>
<evidence type="ECO:0000259" key="6">
    <source>
        <dbReference type="PROSITE" id="PS51722"/>
    </source>
</evidence>
<dbReference type="RefSeq" id="WP_386451210.1">
    <property type="nucleotide sequence ID" value="NZ_JBHSFH010000013.1"/>
</dbReference>
<dbReference type="Gene3D" id="1.10.10.10">
    <property type="entry name" value="Winged helix-like DNA-binding domain superfamily/Winged helix DNA-binding domain"/>
    <property type="match status" value="1"/>
</dbReference>
<evidence type="ECO:0000256" key="2">
    <source>
        <dbReference type="ARBA" id="ARBA00022490"/>
    </source>
</evidence>
<dbReference type="SUPFAM" id="SSF52540">
    <property type="entry name" value="P-loop containing nucleoside triphosphate hydrolases"/>
    <property type="match status" value="1"/>
</dbReference>
<evidence type="ECO:0000256" key="5">
    <source>
        <dbReference type="SAM" id="MobiDB-lite"/>
    </source>
</evidence>
<evidence type="ECO:0000256" key="4">
    <source>
        <dbReference type="ARBA" id="ARBA00023134"/>
    </source>
</evidence>
<dbReference type="PANTHER" id="PTHR43721">
    <property type="entry name" value="ELONGATION FACTOR TU-RELATED"/>
    <property type="match status" value="1"/>
</dbReference>
<dbReference type="InterPro" id="IPR009000">
    <property type="entry name" value="Transl_B-barrel_sf"/>
</dbReference>
<evidence type="ECO:0000313" key="7">
    <source>
        <dbReference type="EMBL" id="MFC4496874.1"/>
    </source>
</evidence>
<dbReference type="InterPro" id="IPR057335">
    <property type="entry name" value="Beta-barrel_SelB"/>
</dbReference>
<dbReference type="NCBIfam" id="TIGR00475">
    <property type="entry name" value="selB"/>
    <property type="match status" value="1"/>
</dbReference>
<evidence type="ECO:0000313" key="8">
    <source>
        <dbReference type="Proteomes" id="UP001595997"/>
    </source>
</evidence>
<dbReference type="InterPro" id="IPR036388">
    <property type="entry name" value="WH-like_DNA-bd_sf"/>
</dbReference>
<evidence type="ECO:0000256" key="1">
    <source>
        <dbReference type="ARBA" id="ARBA00004496"/>
    </source>
</evidence>
<dbReference type="Gene3D" id="2.40.30.10">
    <property type="entry name" value="Translation factors"/>
    <property type="match status" value="1"/>
</dbReference>
<keyword evidence="3" id="KW-0648">Protein biosynthesis</keyword>
<protein>
    <submittedName>
        <fullName evidence="7">Selenocysteine-specific translation elongation factor</fullName>
    </submittedName>
</protein>
<dbReference type="PROSITE" id="PS51722">
    <property type="entry name" value="G_TR_2"/>
    <property type="match status" value="1"/>
</dbReference>
<gene>
    <name evidence="7" type="primary">selB</name>
    <name evidence="7" type="ORF">ACFPA8_22345</name>
</gene>
<keyword evidence="7" id="KW-0251">Elongation factor</keyword>
<name>A0ABV9AAG7_9ACTN</name>
<dbReference type="InterPro" id="IPR050055">
    <property type="entry name" value="EF-Tu_GTPase"/>
</dbReference>
<feature type="domain" description="Tr-type G" evidence="6">
    <location>
        <begin position="1"/>
        <end position="168"/>
    </location>
</feature>
<dbReference type="GO" id="GO:0003746">
    <property type="term" value="F:translation elongation factor activity"/>
    <property type="evidence" value="ECO:0007669"/>
    <property type="project" value="UniProtKB-KW"/>
</dbReference>
<keyword evidence="2" id="KW-0963">Cytoplasm</keyword>
<dbReference type="InterPro" id="IPR000795">
    <property type="entry name" value="T_Tr_GTP-bd_dom"/>
</dbReference>
<dbReference type="InterPro" id="IPR004535">
    <property type="entry name" value="Transl_elong_SelB"/>
</dbReference>
<keyword evidence="4" id="KW-0547">Nucleotide-binding</keyword>
<organism evidence="7 8">
    <name type="scientific">Streptomyces ovatisporus</name>
    <dbReference type="NCBI Taxonomy" id="1128682"/>
    <lineage>
        <taxon>Bacteria</taxon>
        <taxon>Bacillati</taxon>
        <taxon>Actinomycetota</taxon>
        <taxon>Actinomycetes</taxon>
        <taxon>Kitasatosporales</taxon>
        <taxon>Streptomycetaceae</taxon>
        <taxon>Streptomyces</taxon>
    </lineage>
</organism>
<comment type="caution">
    <text evidence="7">The sequence shown here is derived from an EMBL/GenBank/DDBJ whole genome shotgun (WGS) entry which is preliminary data.</text>
</comment>
<accession>A0ABV9AAG7</accession>
<evidence type="ECO:0000256" key="3">
    <source>
        <dbReference type="ARBA" id="ARBA00022917"/>
    </source>
</evidence>
<dbReference type="Gene3D" id="1.10.10.2770">
    <property type="match status" value="1"/>
</dbReference>
<reference evidence="8" key="1">
    <citation type="journal article" date="2019" name="Int. J. Syst. Evol. Microbiol.">
        <title>The Global Catalogue of Microorganisms (GCM) 10K type strain sequencing project: providing services to taxonomists for standard genome sequencing and annotation.</title>
        <authorList>
            <consortium name="The Broad Institute Genomics Platform"/>
            <consortium name="The Broad Institute Genome Sequencing Center for Infectious Disease"/>
            <person name="Wu L."/>
            <person name="Ma J."/>
        </authorList>
    </citation>
    <scope>NUCLEOTIDE SEQUENCE [LARGE SCALE GENOMIC DNA]</scope>
    <source>
        <strain evidence="8">CGMCC 4.7357</strain>
    </source>
</reference>